<feature type="binding site" description="in other chain" evidence="8">
    <location>
        <position position="223"/>
    </location>
    <ligand>
        <name>IMP</name>
        <dbReference type="ChEBI" id="CHEBI:58053"/>
        <note>ligand shared between dimeric partners</note>
    </ligand>
</feature>
<dbReference type="InterPro" id="IPR018220">
    <property type="entry name" value="Adenylosuccin_syn_GTP-bd"/>
</dbReference>
<dbReference type="GO" id="GO:0044208">
    <property type="term" value="P:'de novo' AMP biosynthetic process"/>
    <property type="evidence" value="ECO:0007669"/>
    <property type="project" value="UniProtKB-UniRule"/>
</dbReference>
<sequence>MSNKIVVGAQWGDEGKGKITDMLAQTADLVVRYGGGNNAGHTVIVGEKKYELHLIPSGILYEDKKSVLGGGVVIDPKAMVEEMEGLEKRGISLANLYISETAHVILPYHRMLDALEEKRKGDSKIGTTGKGIGPCYTDKTARRGIRIADLLDEGRFRAKLEKALDYHNVLLKNVYGAKKLKVEEIIKEYQPYIEKLRPYVTNTSLLLNEAHKNNKKIFFEGAQGTLLDIDYGTYPFVTSSNPTAGGVCTGSGMGPTTIDDVIGVTKAYLTRVGAGPFPTELDNEWGEYLREKGHEYGVTTGRPRRCGWLDIPILKHAVRVNGLTEIALTKIDVLTGLDEIKVCTAYKHGEEIVEEFPPYLESEIPYEPVYEKWPGWEEDITGIRDYDQLPENAKKYIERIEDLIEVSAKIISVGPGREQAIIR</sequence>
<comment type="cofactor">
    <cofactor evidence="8">
        <name>Mg(2+)</name>
        <dbReference type="ChEBI" id="CHEBI:18420"/>
    </cofactor>
    <text evidence="8">Binds 1 Mg(2+) ion per subunit.</text>
</comment>
<evidence type="ECO:0000256" key="5">
    <source>
        <dbReference type="ARBA" id="ARBA00022755"/>
    </source>
</evidence>
<dbReference type="RefSeq" id="WP_149796586.1">
    <property type="nucleotide sequence ID" value="NZ_FMYT01000002.1"/>
</dbReference>
<evidence type="ECO:0000256" key="10">
    <source>
        <dbReference type="RuleBase" id="RU000520"/>
    </source>
</evidence>
<evidence type="ECO:0000313" key="12">
    <source>
        <dbReference type="Proteomes" id="UP000324896"/>
    </source>
</evidence>
<dbReference type="PANTHER" id="PTHR11846:SF0">
    <property type="entry name" value="ADENYLOSUCCINATE SYNTHETASE"/>
    <property type="match status" value="1"/>
</dbReference>
<comment type="similarity">
    <text evidence="8 10">Belongs to the adenylosuccinate synthetase family.</text>
</comment>
<keyword evidence="5 8" id="KW-0658">Purine biosynthesis</keyword>
<dbReference type="InterPro" id="IPR042110">
    <property type="entry name" value="Adenylosuccinate_synth_dom2"/>
</dbReference>
<dbReference type="CDD" id="cd03108">
    <property type="entry name" value="AdSS"/>
    <property type="match status" value="1"/>
</dbReference>
<dbReference type="InterPro" id="IPR001114">
    <property type="entry name" value="Adenylosuccinate_synthetase"/>
</dbReference>
<dbReference type="FunFam" id="1.10.300.10:FF:000001">
    <property type="entry name" value="Adenylosuccinate synthetase"/>
    <property type="match status" value="1"/>
</dbReference>
<reference evidence="11 12" key="1">
    <citation type="submission" date="2016-10" db="EMBL/GenBank/DDBJ databases">
        <authorList>
            <person name="Varghese N."/>
            <person name="Submissions S."/>
        </authorList>
    </citation>
    <scope>NUCLEOTIDE SEQUENCE [LARGE SCALE GENOMIC DNA]</scope>
    <source>
        <strain evidence="11 12">WG10</strain>
    </source>
</reference>
<feature type="binding site" evidence="8">
    <location>
        <begin position="298"/>
        <end position="304"/>
    </location>
    <ligand>
        <name>substrate</name>
    </ligand>
</feature>
<comment type="subcellular location">
    <subcellularLocation>
        <location evidence="8">Cytoplasm</location>
    </subcellularLocation>
</comment>
<feature type="binding site" evidence="8">
    <location>
        <position position="13"/>
    </location>
    <ligand>
        <name>Mg(2+)</name>
        <dbReference type="ChEBI" id="CHEBI:18420"/>
    </ligand>
</feature>
<dbReference type="Pfam" id="PF00709">
    <property type="entry name" value="Adenylsucc_synt"/>
    <property type="match status" value="1"/>
</dbReference>
<dbReference type="Gene3D" id="1.10.300.10">
    <property type="entry name" value="Adenylosuccinate Synthetase, subunit A, domain 2"/>
    <property type="match status" value="1"/>
</dbReference>
<dbReference type="NCBIfam" id="TIGR00184">
    <property type="entry name" value="purA"/>
    <property type="match status" value="1"/>
</dbReference>
<dbReference type="InterPro" id="IPR042109">
    <property type="entry name" value="Adenylosuccinate_synth_dom1"/>
</dbReference>
<dbReference type="Proteomes" id="UP000324896">
    <property type="component" value="Unassembled WGS sequence"/>
</dbReference>
<feature type="active site" description="Proton donor" evidence="8">
    <location>
        <position position="41"/>
    </location>
</feature>
<evidence type="ECO:0000256" key="9">
    <source>
        <dbReference type="PROSITE-ProRule" id="PRU10134"/>
    </source>
</evidence>
<dbReference type="InterPro" id="IPR033128">
    <property type="entry name" value="Adenylosuccin_syn_Lys_AS"/>
</dbReference>
<evidence type="ECO:0000256" key="3">
    <source>
        <dbReference type="ARBA" id="ARBA00022723"/>
    </source>
</evidence>
<evidence type="ECO:0000256" key="7">
    <source>
        <dbReference type="ARBA" id="ARBA00023134"/>
    </source>
</evidence>
<evidence type="ECO:0000256" key="1">
    <source>
        <dbReference type="ARBA" id="ARBA00011738"/>
    </source>
</evidence>
<evidence type="ECO:0000256" key="2">
    <source>
        <dbReference type="ARBA" id="ARBA00022598"/>
    </source>
</evidence>
<feature type="binding site" evidence="8">
    <location>
        <position position="40"/>
    </location>
    <ligand>
        <name>Mg(2+)</name>
        <dbReference type="ChEBI" id="CHEBI:18420"/>
    </ligand>
</feature>
<dbReference type="GO" id="GO:0005525">
    <property type="term" value="F:GTP binding"/>
    <property type="evidence" value="ECO:0007669"/>
    <property type="project" value="UniProtKB-UniRule"/>
</dbReference>
<feature type="binding site" description="in other chain" evidence="8">
    <location>
        <position position="238"/>
    </location>
    <ligand>
        <name>IMP</name>
        <dbReference type="ChEBI" id="CHEBI:58053"/>
        <note>ligand shared between dimeric partners</note>
    </ligand>
</feature>
<gene>
    <name evidence="8" type="primary">purA</name>
    <name evidence="11" type="ORF">SAMN04488597_10251</name>
</gene>
<dbReference type="GO" id="GO:0005737">
    <property type="term" value="C:cytoplasm"/>
    <property type="evidence" value="ECO:0007669"/>
    <property type="project" value="UniProtKB-SubCell"/>
</dbReference>
<evidence type="ECO:0000256" key="8">
    <source>
        <dbReference type="HAMAP-Rule" id="MF_00011"/>
    </source>
</evidence>
<comment type="subunit">
    <text evidence="1 8">Homodimer.</text>
</comment>
<feature type="binding site" description="in other chain" evidence="8">
    <location>
        <position position="302"/>
    </location>
    <ligand>
        <name>IMP</name>
        <dbReference type="ChEBI" id="CHEBI:58053"/>
        <note>ligand shared between dimeric partners</note>
    </ligand>
</feature>
<keyword evidence="3 8" id="KW-0479">Metal-binding</keyword>
<feature type="binding site" description="in other chain" evidence="8">
    <location>
        <begin position="13"/>
        <end position="16"/>
    </location>
    <ligand>
        <name>IMP</name>
        <dbReference type="ChEBI" id="CHEBI:58053"/>
        <note>ligand shared between dimeric partners</note>
    </ligand>
</feature>
<dbReference type="Gene3D" id="3.40.440.10">
    <property type="entry name" value="Adenylosuccinate Synthetase, subunit A, domain 1"/>
    <property type="match status" value="1"/>
</dbReference>
<feature type="binding site" evidence="8">
    <location>
        <begin position="12"/>
        <end position="18"/>
    </location>
    <ligand>
        <name>GTP</name>
        <dbReference type="ChEBI" id="CHEBI:37565"/>
    </ligand>
</feature>
<keyword evidence="8" id="KW-0963">Cytoplasm</keyword>
<dbReference type="Gene3D" id="3.90.170.10">
    <property type="entry name" value="Adenylosuccinate Synthetase, subunit A, domain 3"/>
    <property type="match status" value="1"/>
</dbReference>
<accession>A0A1G6IQX6</accession>
<dbReference type="GO" id="GO:0004019">
    <property type="term" value="F:adenylosuccinate synthase activity"/>
    <property type="evidence" value="ECO:0007669"/>
    <property type="project" value="UniProtKB-UniRule"/>
</dbReference>
<keyword evidence="7 8" id="KW-0342">GTP-binding</keyword>
<dbReference type="SUPFAM" id="SSF52540">
    <property type="entry name" value="P-loop containing nucleoside triphosphate hydrolases"/>
    <property type="match status" value="1"/>
</dbReference>
<feature type="active site" evidence="9">
    <location>
        <position position="139"/>
    </location>
</feature>
<dbReference type="UniPathway" id="UPA00075">
    <property type="reaction ID" value="UER00335"/>
</dbReference>
<evidence type="ECO:0000256" key="4">
    <source>
        <dbReference type="ARBA" id="ARBA00022741"/>
    </source>
</evidence>
<dbReference type="FunFam" id="3.90.170.10:FF:000001">
    <property type="entry name" value="Adenylosuccinate synthetase"/>
    <property type="match status" value="1"/>
</dbReference>
<evidence type="ECO:0000256" key="6">
    <source>
        <dbReference type="ARBA" id="ARBA00022842"/>
    </source>
</evidence>
<comment type="catalytic activity">
    <reaction evidence="8 10">
        <text>IMP + L-aspartate + GTP = N(6)-(1,2-dicarboxyethyl)-AMP + GDP + phosphate + 2 H(+)</text>
        <dbReference type="Rhea" id="RHEA:15753"/>
        <dbReference type="ChEBI" id="CHEBI:15378"/>
        <dbReference type="ChEBI" id="CHEBI:29991"/>
        <dbReference type="ChEBI" id="CHEBI:37565"/>
        <dbReference type="ChEBI" id="CHEBI:43474"/>
        <dbReference type="ChEBI" id="CHEBI:57567"/>
        <dbReference type="ChEBI" id="CHEBI:58053"/>
        <dbReference type="ChEBI" id="CHEBI:58189"/>
        <dbReference type="EC" id="6.3.4.4"/>
    </reaction>
</comment>
<proteinExistence type="inferred from homology"/>
<keyword evidence="6 8" id="KW-0460">Magnesium</keyword>
<dbReference type="SMART" id="SM00788">
    <property type="entry name" value="Adenylsucc_synt"/>
    <property type="match status" value="1"/>
</dbReference>
<keyword evidence="2 8" id="KW-0436">Ligase</keyword>
<feature type="active site" description="Proton acceptor" evidence="8">
    <location>
        <position position="13"/>
    </location>
</feature>
<dbReference type="InterPro" id="IPR042111">
    <property type="entry name" value="Adenylosuccinate_synth_dom3"/>
</dbReference>
<comment type="function">
    <text evidence="8">Plays an important role in the de novo pathway of purine nucleotide biosynthesis. Catalyzes the first committed step in the biosynthesis of AMP from IMP.</text>
</comment>
<feature type="binding site" evidence="8">
    <location>
        <position position="304"/>
    </location>
    <ligand>
        <name>GTP</name>
        <dbReference type="ChEBI" id="CHEBI:37565"/>
    </ligand>
</feature>
<keyword evidence="4 8" id="KW-0547">Nucleotide-binding</keyword>
<name>A0A1G6IQX6_9FIRM</name>
<comment type="pathway">
    <text evidence="8 10">Purine metabolism; AMP biosynthesis via de novo pathway; AMP from IMP: step 1/2.</text>
</comment>
<dbReference type="NCBIfam" id="NF002223">
    <property type="entry name" value="PRK01117.1"/>
    <property type="match status" value="1"/>
</dbReference>
<dbReference type="PROSITE" id="PS00513">
    <property type="entry name" value="ADENYLOSUCCIN_SYN_2"/>
    <property type="match status" value="1"/>
</dbReference>
<dbReference type="GO" id="GO:0000287">
    <property type="term" value="F:magnesium ion binding"/>
    <property type="evidence" value="ECO:0007669"/>
    <property type="project" value="UniProtKB-UniRule"/>
</dbReference>
<feature type="binding site" description="in other chain" evidence="8">
    <location>
        <position position="128"/>
    </location>
    <ligand>
        <name>IMP</name>
        <dbReference type="ChEBI" id="CHEBI:58053"/>
        <note>ligand shared between dimeric partners</note>
    </ligand>
</feature>
<dbReference type="HAMAP" id="MF_00011">
    <property type="entry name" value="Adenylosucc_synth"/>
    <property type="match status" value="1"/>
</dbReference>
<organism evidence="11 12">
    <name type="scientific">Halanaerobium congolense</name>
    <dbReference type="NCBI Taxonomy" id="54121"/>
    <lineage>
        <taxon>Bacteria</taxon>
        <taxon>Bacillati</taxon>
        <taxon>Bacillota</taxon>
        <taxon>Clostridia</taxon>
        <taxon>Halanaerobiales</taxon>
        <taxon>Halanaerobiaceae</taxon>
        <taxon>Halanaerobium</taxon>
    </lineage>
</organism>
<dbReference type="PROSITE" id="PS01266">
    <property type="entry name" value="ADENYLOSUCCIN_SYN_1"/>
    <property type="match status" value="1"/>
</dbReference>
<feature type="binding site" evidence="8">
    <location>
        <begin position="330"/>
        <end position="332"/>
    </location>
    <ligand>
        <name>GTP</name>
        <dbReference type="ChEBI" id="CHEBI:37565"/>
    </ligand>
</feature>
<feature type="binding site" evidence="8">
    <location>
        <position position="142"/>
    </location>
    <ligand>
        <name>IMP</name>
        <dbReference type="ChEBI" id="CHEBI:58053"/>
        <note>ligand shared between dimeric partners</note>
    </ligand>
</feature>
<dbReference type="AlphaFoldDB" id="A0A1G6IQX6"/>
<dbReference type="GO" id="GO:0046040">
    <property type="term" value="P:IMP metabolic process"/>
    <property type="evidence" value="ECO:0007669"/>
    <property type="project" value="TreeGrafter"/>
</dbReference>
<dbReference type="PANTHER" id="PTHR11846">
    <property type="entry name" value="ADENYLOSUCCINATE SYNTHETASE"/>
    <property type="match status" value="1"/>
</dbReference>
<feature type="binding site" description="in other chain" evidence="8">
    <location>
        <begin position="38"/>
        <end position="41"/>
    </location>
    <ligand>
        <name>IMP</name>
        <dbReference type="ChEBI" id="CHEBI:58053"/>
        <note>ligand shared between dimeric partners</note>
    </ligand>
</feature>
<protein>
    <recommendedName>
        <fullName evidence="8 10">Adenylosuccinate synthetase</fullName>
        <shortName evidence="8">AMPSase</shortName>
        <shortName evidence="8">AdSS</shortName>
        <ecNumber evidence="8 10">6.3.4.4</ecNumber>
    </recommendedName>
    <alternativeName>
        <fullName evidence="8">IMP--aspartate ligase</fullName>
    </alternativeName>
</protein>
<dbReference type="InterPro" id="IPR027417">
    <property type="entry name" value="P-loop_NTPase"/>
</dbReference>
<dbReference type="EC" id="6.3.4.4" evidence="8 10"/>
<feature type="binding site" evidence="8">
    <location>
        <begin position="412"/>
        <end position="414"/>
    </location>
    <ligand>
        <name>GTP</name>
        <dbReference type="ChEBI" id="CHEBI:37565"/>
    </ligand>
</feature>
<evidence type="ECO:0000313" key="11">
    <source>
        <dbReference type="EMBL" id="SDC08435.1"/>
    </source>
</evidence>
<feature type="binding site" evidence="8">
    <location>
        <begin position="40"/>
        <end position="42"/>
    </location>
    <ligand>
        <name>GTP</name>
        <dbReference type="ChEBI" id="CHEBI:37565"/>
    </ligand>
</feature>
<dbReference type="EMBL" id="FMYT01000002">
    <property type="protein sequence ID" value="SDC08435.1"/>
    <property type="molecule type" value="Genomic_DNA"/>
</dbReference>